<keyword evidence="1 5" id="KW-0489">Methyltransferase</keyword>
<sequence>MAKVTYFEALKGASLAMKKRDLDPATADYLMRALTGFDQTQLLIHYRDSLPEQLKDQFEAAVSAYLAGVSPQYIIGTADFYGYQFSVTPSVLIPRQETEELVAWLLADYANQAQLTILDVGTGSGAIGLTLKKERPDWLVSISDISAAAMTVARKNAVALGVEVTERVGNLLTPFTGDHFDAVVMNPPYIAREATPLMDQSVIESEPSLALFADHHGLAVYEQLAQQLKQGIVMTNRLYLEIGFDQGETVQTLFQTIFPDAQIRIRQDMAGHDRMVRVIFNPGNGE</sequence>
<name>A0A0R1HXS4_9LACO</name>
<dbReference type="Pfam" id="PF17827">
    <property type="entry name" value="PrmC_N"/>
    <property type="match status" value="1"/>
</dbReference>
<dbReference type="NCBIfam" id="TIGR03534">
    <property type="entry name" value="RF_mod_PrmC"/>
    <property type="match status" value="1"/>
</dbReference>
<comment type="similarity">
    <text evidence="5">Belongs to the protein N5-glutamine methyltransferase family. PrmC subfamily.</text>
</comment>
<evidence type="ECO:0000256" key="5">
    <source>
        <dbReference type="HAMAP-Rule" id="MF_02126"/>
    </source>
</evidence>
<evidence type="ECO:0000259" key="7">
    <source>
        <dbReference type="Pfam" id="PF17827"/>
    </source>
</evidence>
<comment type="catalytic activity">
    <reaction evidence="4 5">
        <text>L-glutaminyl-[peptide chain release factor] + S-adenosyl-L-methionine = N(5)-methyl-L-glutaminyl-[peptide chain release factor] + S-adenosyl-L-homocysteine + H(+)</text>
        <dbReference type="Rhea" id="RHEA:42896"/>
        <dbReference type="Rhea" id="RHEA-COMP:10271"/>
        <dbReference type="Rhea" id="RHEA-COMP:10272"/>
        <dbReference type="ChEBI" id="CHEBI:15378"/>
        <dbReference type="ChEBI" id="CHEBI:30011"/>
        <dbReference type="ChEBI" id="CHEBI:57856"/>
        <dbReference type="ChEBI" id="CHEBI:59789"/>
        <dbReference type="ChEBI" id="CHEBI:61891"/>
        <dbReference type="EC" id="2.1.1.297"/>
    </reaction>
</comment>
<dbReference type="InterPro" id="IPR019874">
    <property type="entry name" value="RF_methyltr_PrmC"/>
</dbReference>
<organism evidence="8 9">
    <name type="scientific">Secundilactobacillus kimchicus JCM 15530</name>
    <dbReference type="NCBI Taxonomy" id="1302272"/>
    <lineage>
        <taxon>Bacteria</taxon>
        <taxon>Bacillati</taxon>
        <taxon>Bacillota</taxon>
        <taxon>Bacilli</taxon>
        <taxon>Lactobacillales</taxon>
        <taxon>Lactobacillaceae</taxon>
        <taxon>Secundilactobacillus</taxon>
    </lineage>
</organism>
<keyword evidence="2 5" id="KW-0808">Transferase</keyword>
<dbReference type="InterPro" id="IPR050320">
    <property type="entry name" value="N5-glutamine_MTase"/>
</dbReference>
<dbReference type="InterPro" id="IPR040758">
    <property type="entry name" value="PrmC_N"/>
</dbReference>
<dbReference type="AlphaFoldDB" id="A0A0R1HXS4"/>
<proteinExistence type="inferred from homology"/>
<dbReference type="InterPro" id="IPR007848">
    <property type="entry name" value="Small_mtfrase_dom"/>
</dbReference>
<protein>
    <recommendedName>
        <fullName evidence="5">Release factor glutamine methyltransferase</fullName>
        <shortName evidence="5">RF MTase</shortName>
        <ecNumber evidence="5">2.1.1.297</ecNumber>
    </recommendedName>
    <alternativeName>
        <fullName evidence="5">N5-glutamine methyltransferase PrmC</fullName>
    </alternativeName>
    <alternativeName>
        <fullName evidence="5">Protein-(glutamine-N5) MTase PrmC</fullName>
    </alternativeName>
    <alternativeName>
        <fullName evidence="5">Protein-glutamine N-methyltransferase PrmC</fullName>
    </alternativeName>
</protein>
<accession>A0A0R1HXS4</accession>
<dbReference type="EMBL" id="AZCX01000004">
    <property type="protein sequence ID" value="KRK48218.1"/>
    <property type="molecule type" value="Genomic_DNA"/>
</dbReference>
<dbReference type="PATRIC" id="fig|1302272.5.peg.1997"/>
<feature type="domain" description="Release factor glutamine methyltransferase N-terminal" evidence="7">
    <location>
        <begin position="8"/>
        <end position="76"/>
    </location>
</feature>
<reference evidence="8 9" key="1">
    <citation type="journal article" date="2015" name="Genome Announc.">
        <title>Expanding the biotechnology potential of lactobacilli through comparative genomics of 213 strains and associated genera.</title>
        <authorList>
            <person name="Sun Z."/>
            <person name="Harris H.M."/>
            <person name="McCann A."/>
            <person name="Guo C."/>
            <person name="Argimon S."/>
            <person name="Zhang W."/>
            <person name="Yang X."/>
            <person name="Jeffery I.B."/>
            <person name="Cooney J.C."/>
            <person name="Kagawa T.F."/>
            <person name="Liu W."/>
            <person name="Song Y."/>
            <person name="Salvetti E."/>
            <person name="Wrobel A."/>
            <person name="Rasinkangas P."/>
            <person name="Parkhill J."/>
            <person name="Rea M.C."/>
            <person name="O'Sullivan O."/>
            <person name="Ritari J."/>
            <person name="Douillard F.P."/>
            <person name="Paul Ross R."/>
            <person name="Yang R."/>
            <person name="Briner A.E."/>
            <person name="Felis G.E."/>
            <person name="de Vos W.M."/>
            <person name="Barrangou R."/>
            <person name="Klaenhammer T.R."/>
            <person name="Caufield P.W."/>
            <person name="Cui Y."/>
            <person name="Zhang H."/>
            <person name="O'Toole P.W."/>
        </authorList>
    </citation>
    <scope>NUCLEOTIDE SEQUENCE [LARGE SCALE GENOMIC DNA]</scope>
    <source>
        <strain evidence="8 9">JCM 15530</strain>
    </source>
</reference>
<evidence type="ECO:0000259" key="6">
    <source>
        <dbReference type="Pfam" id="PF05175"/>
    </source>
</evidence>
<evidence type="ECO:0000313" key="8">
    <source>
        <dbReference type="EMBL" id="KRK48218.1"/>
    </source>
</evidence>
<dbReference type="PROSITE" id="PS00092">
    <property type="entry name" value="N6_MTASE"/>
    <property type="match status" value="1"/>
</dbReference>
<evidence type="ECO:0000256" key="1">
    <source>
        <dbReference type="ARBA" id="ARBA00022603"/>
    </source>
</evidence>
<comment type="caution">
    <text evidence="8">The sequence shown here is derived from an EMBL/GenBank/DDBJ whole genome shotgun (WGS) entry which is preliminary data.</text>
</comment>
<dbReference type="SUPFAM" id="SSF53335">
    <property type="entry name" value="S-adenosyl-L-methionine-dependent methyltransferases"/>
    <property type="match status" value="1"/>
</dbReference>
<dbReference type="InterPro" id="IPR004556">
    <property type="entry name" value="HemK-like"/>
</dbReference>
<dbReference type="RefSeq" id="WP_056942532.1">
    <property type="nucleotide sequence ID" value="NZ_AZCX01000004.1"/>
</dbReference>
<dbReference type="PANTHER" id="PTHR18895:SF74">
    <property type="entry name" value="MTRF1L RELEASE FACTOR GLUTAMINE METHYLTRANSFERASE"/>
    <property type="match status" value="1"/>
</dbReference>
<feature type="binding site" evidence="5">
    <location>
        <begin position="121"/>
        <end position="125"/>
    </location>
    <ligand>
        <name>S-adenosyl-L-methionine</name>
        <dbReference type="ChEBI" id="CHEBI:59789"/>
    </ligand>
</feature>
<dbReference type="Proteomes" id="UP000050911">
    <property type="component" value="Unassembled WGS sequence"/>
</dbReference>
<dbReference type="HAMAP" id="MF_02126">
    <property type="entry name" value="RF_methyltr_PrmC"/>
    <property type="match status" value="1"/>
</dbReference>
<dbReference type="CDD" id="cd02440">
    <property type="entry name" value="AdoMet_MTases"/>
    <property type="match status" value="1"/>
</dbReference>
<dbReference type="NCBIfam" id="TIGR00536">
    <property type="entry name" value="hemK_fam"/>
    <property type="match status" value="1"/>
</dbReference>
<dbReference type="GO" id="GO:0032259">
    <property type="term" value="P:methylation"/>
    <property type="evidence" value="ECO:0007669"/>
    <property type="project" value="UniProtKB-KW"/>
</dbReference>
<comment type="function">
    <text evidence="5">Methylates the class 1 translation termination release factors RF1/PrfA and RF2/PrfB on the glutamine residue of the universally conserved GGQ motif.</text>
</comment>
<dbReference type="InterPro" id="IPR029063">
    <property type="entry name" value="SAM-dependent_MTases_sf"/>
</dbReference>
<dbReference type="Gene3D" id="1.10.8.10">
    <property type="entry name" value="DNA helicase RuvA subunit, C-terminal domain"/>
    <property type="match status" value="1"/>
</dbReference>
<evidence type="ECO:0000256" key="2">
    <source>
        <dbReference type="ARBA" id="ARBA00022679"/>
    </source>
</evidence>
<dbReference type="Gene3D" id="3.40.50.150">
    <property type="entry name" value="Vaccinia Virus protein VP39"/>
    <property type="match status" value="1"/>
</dbReference>
<evidence type="ECO:0000256" key="4">
    <source>
        <dbReference type="ARBA" id="ARBA00048391"/>
    </source>
</evidence>
<dbReference type="InterPro" id="IPR002052">
    <property type="entry name" value="DNA_methylase_N6_adenine_CS"/>
</dbReference>
<evidence type="ECO:0000256" key="3">
    <source>
        <dbReference type="ARBA" id="ARBA00022691"/>
    </source>
</evidence>
<gene>
    <name evidence="5" type="primary">prmC</name>
    <name evidence="8" type="ORF">FC96_GL001957</name>
</gene>
<dbReference type="PANTHER" id="PTHR18895">
    <property type="entry name" value="HEMK METHYLTRANSFERASE"/>
    <property type="match status" value="1"/>
</dbReference>
<keyword evidence="9" id="KW-1185">Reference proteome</keyword>
<comment type="caution">
    <text evidence="5">Lacks conserved residue(s) required for the propagation of feature annotation.</text>
</comment>
<feature type="binding site" evidence="5">
    <location>
        <position position="144"/>
    </location>
    <ligand>
        <name>S-adenosyl-L-methionine</name>
        <dbReference type="ChEBI" id="CHEBI:59789"/>
    </ligand>
</feature>
<feature type="binding site" evidence="5">
    <location>
        <begin position="186"/>
        <end position="189"/>
    </location>
    <ligand>
        <name>substrate</name>
    </ligand>
</feature>
<dbReference type="OrthoDB" id="9800643at2"/>
<feature type="binding site" evidence="5">
    <location>
        <position position="186"/>
    </location>
    <ligand>
        <name>S-adenosyl-L-methionine</name>
        <dbReference type="ChEBI" id="CHEBI:59789"/>
    </ligand>
</feature>
<evidence type="ECO:0000313" key="9">
    <source>
        <dbReference type="Proteomes" id="UP000050911"/>
    </source>
</evidence>
<keyword evidence="3 5" id="KW-0949">S-adenosyl-L-methionine</keyword>
<dbReference type="Pfam" id="PF05175">
    <property type="entry name" value="MTS"/>
    <property type="match status" value="1"/>
</dbReference>
<dbReference type="GO" id="GO:0102559">
    <property type="term" value="F:peptide chain release factor N(5)-glutamine methyltransferase activity"/>
    <property type="evidence" value="ECO:0007669"/>
    <property type="project" value="UniProtKB-EC"/>
</dbReference>
<dbReference type="GO" id="GO:0003676">
    <property type="term" value="F:nucleic acid binding"/>
    <property type="evidence" value="ECO:0007669"/>
    <property type="project" value="InterPro"/>
</dbReference>
<feature type="domain" description="Methyltransferase small" evidence="6">
    <location>
        <begin position="105"/>
        <end position="195"/>
    </location>
</feature>
<dbReference type="STRING" id="1302272.FC96_GL001957"/>
<dbReference type="EC" id="2.1.1.297" evidence="5"/>